<evidence type="ECO:0000313" key="8">
    <source>
        <dbReference type="EMBL" id="NVY95962.1"/>
    </source>
</evidence>
<reference evidence="8 9" key="1">
    <citation type="submission" date="2020-06" db="EMBL/GenBank/DDBJ databases">
        <authorList>
            <person name="Kang J."/>
        </authorList>
    </citation>
    <scope>NUCLEOTIDE SEQUENCE [LARGE SCALE GENOMIC DNA]</scope>
    <source>
        <strain evidence="8 9">DCY120</strain>
    </source>
</reference>
<evidence type="ECO:0000256" key="3">
    <source>
        <dbReference type="ARBA" id="ARBA00022692"/>
    </source>
</evidence>
<dbReference type="EMBL" id="JABZEC010000002">
    <property type="protein sequence ID" value="NVY95962.1"/>
    <property type="molecule type" value="Genomic_DNA"/>
</dbReference>
<dbReference type="PANTHER" id="PTHR46795">
    <property type="entry name" value="ABC TRANSPORTER PERMEASE-RELATED-RELATED"/>
    <property type="match status" value="1"/>
</dbReference>
<protein>
    <submittedName>
        <fullName evidence="8">FtsX-like permease family protein</fullName>
    </submittedName>
</protein>
<dbReference type="AlphaFoldDB" id="A0A850R5S1"/>
<evidence type="ECO:0000256" key="6">
    <source>
        <dbReference type="SAM" id="Phobius"/>
    </source>
</evidence>
<evidence type="ECO:0000256" key="2">
    <source>
        <dbReference type="ARBA" id="ARBA00022475"/>
    </source>
</evidence>
<keyword evidence="5 6" id="KW-0472">Membrane</keyword>
<feature type="transmembrane region" description="Helical" evidence="6">
    <location>
        <begin position="55"/>
        <end position="82"/>
    </location>
</feature>
<keyword evidence="2" id="KW-1003">Cell membrane</keyword>
<dbReference type="GO" id="GO:0005886">
    <property type="term" value="C:plasma membrane"/>
    <property type="evidence" value="ECO:0007669"/>
    <property type="project" value="UniProtKB-SubCell"/>
</dbReference>
<name>A0A850R5S1_9LACO</name>
<feature type="transmembrane region" description="Helical" evidence="6">
    <location>
        <begin position="150"/>
        <end position="172"/>
    </location>
</feature>
<keyword evidence="3 6" id="KW-0812">Transmembrane</keyword>
<accession>A0A850R5S1</accession>
<comment type="caution">
    <text evidence="8">The sequence shown here is derived from an EMBL/GenBank/DDBJ whole genome shotgun (WGS) entry which is preliminary data.</text>
</comment>
<dbReference type="InterPro" id="IPR003838">
    <property type="entry name" value="ABC3_permease_C"/>
</dbReference>
<evidence type="ECO:0000256" key="5">
    <source>
        <dbReference type="ARBA" id="ARBA00023136"/>
    </source>
</evidence>
<dbReference type="Pfam" id="PF02687">
    <property type="entry name" value="FtsX"/>
    <property type="match status" value="1"/>
</dbReference>
<evidence type="ECO:0000259" key="7">
    <source>
        <dbReference type="Pfam" id="PF02687"/>
    </source>
</evidence>
<evidence type="ECO:0000256" key="4">
    <source>
        <dbReference type="ARBA" id="ARBA00022989"/>
    </source>
</evidence>
<dbReference type="InterPro" id="IPR052536">
    <property type="entry name" value="ABC-4_Integral_Memb_Prot"/>
</dbReference>
<dbReference type="Proteomes" id="UP000563523">
    <property type="component" value="Unassembled WGS sequence"/>
</dbReference>
<feature type="domain" description="ABC3 transporter permease C-terminal" evidence="7">
    <location>
        <begin position="61"/>
        <end position="175"/>
    </location>
</feature>
<keyword evidence="4 6" id="KW-1133">Transmembrane helix</keyword>
<keyword evidence="9" id="KW-1185">Reference proteome</keyword>
<comment type="subcellular location">
    <subcellularLocation>
        <location evidence="1">Cell membrane</location>
        <topology evidence="1">Multi-pass membrane protein</topology>
    </subcellularLocation>
</comment>
<feature type="transmembrane region" description="Helical" evidence="6">
    <location>
        <begin position="103"/>
        <end position="130"/>
    </location>
</feature>
<feature type="transmembrane region" description="Helical" evidence="6">
    <location>
        <begin position="17"/>
        <end position="35"/>
    </location>
</feature>
<sequence length="180" mass="19943">MLFKLLRWNLKGRIKDYLILFSGLLISSSVFYMFQTLARNRKLIATVTSGSNFQIIFQIGSVLLGVITLIYLLFANTFLLQLNTKNYGLFMLLGARKGKIRELVAGETLAIGVLATGSGILLGIVLTNFVQKLLLHALEIKGKLGLIFDLQSLGITALFFLVSFALIVLFNVHTVTKKVC</sequence>
<evidence type="ECO:0000313" key="9">
    <source>
        <dbReference type="Proteomes" id="UP000563523"/>
    </source>
</evidence>
<evidence type="ECO:0000256" key="1">
    <source>
        <dbReference type="ARBA" id="ARBA00004651"/>
    </source>
</evidence>
<dbReference type="PANTHER" id="PTHR46795:SF3">
    <property type="entry name" value="ABC TRANSPORTER PERMEASE"/>
    <property type="match status" value="1"/>
</dbReference>
<proteinExistence type="predicted"/>
<organism evidence="8 9">
    <name type="scientific">Bombilactobacillus apium</name>
    <dbReference type="NCBI Taxonomy" id="2675299"/>
    <lineage>
        <taxon>Bacteria</taxon>
        <taxon>Bacillati</taxon>
        <taxon>Bacillota</taxon>
        <taxon>Bacilli</taxon>
        <taxon>Lactobacillales</taxon>
        <taxon>Lactobacillaceae</taxon>
        <taxon>Bombilactobacillus</taxon>
    </lineage>
</organism>
<gene>
    <name evidence="8" type="ORF">HU830_01985</name>
</gene>
<dbReference type="RefSeq" id="WP_176942133.1">
    <property type="nucleotide sequence ID" value="NZ_JABZEC010000002.1"/>
</dbReference>